<accession>A0A1M4ZUH1</accession>
<protein>
    <submittedName>
        <fullName evidence="1">Lysine methyltransferase</fullName>
    </submittedName>
</protein>
<dbReference type="CDD" id="cd02440">
    <property type="entry name" value="AdoMet_MTases"/>
    <property type="match status" value="1"/>
</dbReference>
<dbReference type="AlphaFoldDB" id="A0A1M4ZUH1"/>
<evidence type="ECO:0000313" key="1">
    <source>
        <dbReference type="EMBL" id="SHF21256.1"/>
    </source>
</evidence>
<keyword evidence="2" id="KW-1185">Reference proteome</keyword>
<dbReference type="OrthoDB" id="9784229at2"/>
<dbReference type="EMBL" id="FQUU01000007">
    <property type="protein sequence ID" value="SHF21256.1"/>
    <property type="molecule type" value="Genomic_DNA"/>
</dbReference>
<keyword evidence="1" id="KW-0808">Transferase</keyword>
<dbReference type="Pfam" id="PF10294">
    <property type="entry name" value="Methyltransf_16"/>
    <property type="match status" value="1"/>
</dbReference>
<name>A0A1M4ZUH1_9BACT</name>
<dbReference type="SUPFAM" id="SSF53335">
    <property type="entry name" value="S-adenosyl-L-methionine-dependent methyltransferases"/>
    <property type="match status" value="1"/>
</dbReference>
<dbReference type="GO" id="GO:0008168">
    <property type="term" value="F:methyltransferase activity"/>
    <property type="evidence" value="ECO:0007669"/>
    <property type="project" value="UniProtKB-KW"/>
</dbReference>
<dbReference type="InterPro" id="IPR029063">
    <property type="entry name" value="SAM-dependent_MTases_sf"/>
</dbReference>
<gene>
    <name evidence="1" type="ORF">SAMN02745131_02068</name>
</gene>
<dbReference type="Proteomes" id="UP000184048">
    <property type="component" value="Unassembled WGS sequence"/>
</dbReference>
<dbReference type="RefSeq" id="WP_072835255.1">
    <property type="nucleotide sequence ID" value="NZ_FQUU01000007.1"/>
</dbReference>
<keyword evidence="1" id="KW-0489">Methyltransferase</keyword>
<organism evidence="1 2">
    <name type="scientific">Flavisolibacter ginsengisoli DSM 18119</name>
    <dbReference type="NCBI Taxonomy" id="1121884"/>
    <lineage>
        <taxon>Bacteria</taxon>
        <taxon>Pseudomonadati</taxon>
        <taxon>Bacteroidota</taxon>
        <taxon>Chitinophagia</taxon>
        <taxon>Chitinophagales</taxon>
        <taxon>Chitinophagaceae</taxon>
        <taxon>Flavisolibacter</taxon>
    </lineage>
</organism>
<dbReference type="GO" id="GO:0032259">
    <property type="term" value="P:methylation"/>
    <property type="evidence" value="ECO:0007669"/>
    <property type="project" value="UniProtKB-KW"/>
</dbReference>
<evidence type="ECO:0000313" key="2">
    <source>
        <dbReference type="Proteomes" id="UP000184048"/>
    </source>
</evidence>
<proteinExistence type="predicted"/>
<dbReference type="Gene3D" id="3.40.50.150">
    <property type="entry name" value="Vaccinia Virus protein VP39"/>
    <property type="match status" value="1"/>
</dbReference>
<dbReference type="InterPro" id="IPR019410">
    <property type="entry name" value="Methyltransf_16"/>
</dbReference>
<dbReference type="PANTHER" id="PTHR14614">
    <property type="entry name" value="HEPATOCELLULAR CARCINOMA-ASSOCIATED ANTIGEN"/>
    <property type="match status" value="1"/>
</dbReference>
<reference evidence="1 2" key="1">
    <citation type="submission" date="2016-11" db="EMBL/GenBank/DDBJ databases">
        <authorList>
            <person name="Jaros S."/>
            <person name="Januszkiewicz K."/>
            <person name="Wedrychowicz H."/>
        </authorList>
    </citation>
    <scope>NUCLEOTIDE SEQUENCE [LARGE SCALE GENOMIC DNA]</scope>
    <source>
        <strain evidence="1 2">DSM 18119</strain>
    </source>
</reference>
<sequence>MNFTPYLEHIILNNQELELFVPDPKEVHDAYTLQAIEFPFWAQVWPSARALATFILDHPVYLENKKVLELGAGLGLPSLIAARWATSVICSDHIQTAIEFAALSAKYHQLKNVHTGIIDWNHLPPYLETDVVLLSDVNYDPAAFERQQDIILSFLQKNVTVLLSTPQRIQARLFLLPLMNYCRYNEEFHIKQDDKEVIISVMVLEM</sequence>
<dbReference type="STRING" id="1121884.SAMN02745131_02068"/>